<accession>A0A3P3WAS7</accession>
<sequence>MGVIRNLREPILLRVICIISIIIGLFLCYSYDKKYFGFILLIVSLGVLISTSVTTGIEIFPEKNLYRKISSFFGIQSGTWNKIPESDYLSVLKSKQSKQFVGSGPLLTNDTCLINSFKEDRKPYTIYQTDDKSEAIETAKKIALILKISVLDTTEKEQKWLT</sequence>
<keyword evidence="1" id="KW-0812">Transmembrane</keyword>
<organism evidence="2 3">
    <name type="scientific">Flavobacterium macacae</name>
    <dbReference type="NCBI Taxonomy" id="2488993"/>
    <lineage>
        <taxon>Bacteria</taxon>
        <taxon>Pseudomonadati</taxon>
        <taxon>Bacteroidota</taxon>
        <taxon>Flavobacteriia</taxon>
        <taxon>Flavobacteriales</taxon>
        <taxon>Flavobacteriaceae</taxon>
        <taxon>Flavobacterium</taxon>
    </lineage>
</organism>
<dbReference type="AlphaFoldDB" id="A0A3P3WAS7"/>
<keyword evidence="3" id="KW-1185">Reference proteome</keyword>
<dbReference type="Proteomes" id="UP000271937">
    <property type="component" value="Unassembled WGS sequence"/>
</dbReference>
<feature type="transmembrane region" description="Helical" evidence="1">
    <location>
        <begin position="38"/>
        <end position="60"/>
    </location>
</feature>
<comment type="caution">
    <text evidence="2">The sequence shown here is derived from an EMBL/GenBank/DDBJ whole genome shotgun (WGS) entry which is preliminary data.</text>
</comment>
<name>A0A3P3WAS7_9FLAO</name>
<evidence type="ECO:0000256" key="1">
    <source>
        <dbReference type="SAM" id="Phobius"/>
    </source>
</evidence>
<keyword evidence="1" id="KW-1133">Transmembrane helix</keyword>
<gene>
    <name evidence="2" type="ORF">EG849_08680</name>
</gene>
<dbReference type="RefSeq" id="WP_125012691.1">
    <property type="nucleotide sequence ID" value="NZ_RQVR01000008.1"/>
</dbReference>
<feature type="transmembrane region" description="Helical" evidence="1">
    <location>
        <begin position="12"/>
        <end position="32"/>
    </location>
</feature>
<keyword evidence="1" id="KW-0472">Membrane</keyword>
<protein>
    <submittedName>
        <fullName evidence="2">Uncharacterized protein</fullName>
    </submittedName>
</protein>
<proteinExistence type="predicted"/>
<evidence type="ECO:0000313" key="2">
    <source>
        <dbReference type="EMBL" id="RRJ91457.1"/>
    </source>
</evidence>
<dbReference type="OrthoDB" id="886404at2"/>
<reference evidence="2 3" key="1">
    <citation type="submission" date="2018-11" db="EMBL/GenBank/DDBJ databases">
        <title>Flavobacterium sp. nov., YIM 102600 draft genome.</title>
        <authorList>
            <person name="Li G."/>
            <person name="Jiang Y."/>
        </authorList>
    </citation>
    <scope>NUCLEOTIDE SEQUENCE [LARGE SCALE GENOMIC DNA]</scope>
    <source>
        <strain evidence="2 3">YIM 102600</strain>
    </source>
</reference>
<dbReference type="EMBL" id="RQVR01000008">
    <property type="protein sequence ID" value="RRJ91457.1"/>
    <property type="molecule type" value="Genomic_DNA"/>
</dbReference>
<evidence type="ECO:0000313" key="3">
    <source>
        <dbReference type="Proteomes" id="UP000271937"/>
    </source>
</evidence>